<reference evidence="11" key="1">
    <citation type="submission" date="2017-01" db="EMBL/GenBank/DDBJ databases">
        <authorList>
            <person name="Varghese N."/>
            <person name="Submissions S."/>
        </authorList>
    </citation>
    <scope>NUCLEOTIDE SEQUENCE [LARGE SCALE GENOMIC DNA]</scope>
    <source>
        <strain evidence="11">UM1</strain>
    </source>
</reference>
<dbReference type="SUPFAM" id="SSF82714">
    <property type="entry name" value="Multidrug efflux transporter AcrB TolC docking domain, DN and DC subdomains"/>
    <property type="match status" value="2"/>
</dbReference>
<keyword evidence="4" id="KW-1003">Cell membrane</keyword>
<dbReference type="FunFam" id="3.30.70.1430:FF:000001">
    <property type="entry name" value="Efflux pump membrane transporter"/>
    <property type="match status" value="1"/>
</dbReference>
<feature type="transmembrane region" description="Helical" evidence="9">
    <location>
        <begin position="928"/>
        <end position="949"/>
    </location>
</feature>
<feature type="transmembrane region" description="Helical" evidence="9">
    <location>
        <begin position="902"/>
        <end position="922"/>
    </location>
</feature>
<evidence type="ECO:0000256" key="6">
    <source>
        <dbReference type="ARBA" id="ARBA00022692"/>
    </source>
</evidence>
<keyword evidence="7 9" id="KW-1133">Transmembrane helix</keyword>
<dbReference type="InterPro" id="IPR027463">
    <property type="entry name" value="AcrB_DN_DC_subdom"/>
</dbReference>
<feature type="transmembrane region" description="Helical" evidence="9">
    <location>
        <begin position="543"/>
        <end position="561"/>
    </location>
</feature>
<dbReference type="GO" id="GO:0042910">
    <property type="term" value="F:xenobiotic transmembrane transporter activity"/>
    <property type="evidence" value="ECO:0007669"/>
    <property type="project" value="TreeGrafter"/>
</dbReference>
<keyword evidence="11" id="KW-1185">Reference proteome</keyword>
<dbReference type="EMBL" id="FTLW01000002">
    <property type="protein sequence ID" value="SIQ23652.1"/>
    <property type="molecule type" value="Genomic_DNA"/>
</dbReference>
<feature type="transmembrane region" description="Helical" evidence="9">
    <location>
        <begin position="1003"/>
        <end position="1031"/>
    </location>
</feature>
<dbReference type="InterPro" id="IPR004764">
    <property type="entry name" value="MdtF-like"/>
</dbReference>
<dbReference type="OrthoDB" id="9757904at2"/>
<dbReference type="FunFam" id="3.30.2090.10:FF:000001">
    <property type="entry name" value="Efflux pump membrane transporter"/>
    <property type="match status" value="1"/>
</dbReference>
<name>A0A1N6R4U8_9GAMM</name>
<evidence type="ECO:0000256" key="7">
    <source>
        <dbReference type="ARBA" id="ARBA00022989"/>
    </source>
</evidence>
<comment type="subcellular location">
    <subcellularLocation>
        <location evidence="1 9">Cell inner membrane</location>
        <topology evidence="1 9">Multi-pass membrane protein</topology>
    </subcellularLocation>
</comment>
<comment type="caution">
    <text evidence="9">Lacks conserved residue(s) required for the propagation of feature annotation.</text>
</comment>
<dbReference type="GO" id="GO:0005886">
    <property type="term" value="C:plasma membrane"/>
    <property type="evidence" value="ECO:0007669"/>
    <property type="project" value="UniProtKB-SubCell"/>
</dbReference>
<comment type="similarity">
    <text evidence="2 9">Belongs to the resistance-nodulation-cell division (RND) (TC 2.A.6) family.</text>
</comment>
<dbReference type="AlphaFoldDB" id="A0A1N6R4U8"/>
<evidence type="ECO:0000256" key="4">
    <source>
        <dbReference type="ARBA" id="ARBA00022475"/>
    </source>
</evidence>
<dbReference type="SUPFAM" id="SSF82866">
    <property type="entry name" value="Multidrug efflux transporter AcrB transmembrane domain"/>
    <property type="match status" value="2"/>
</dbReference>
<dbReference type="FunFam" id="1.20.1640.10:FF:000001">
    <property type="entry name" value="Efflux pump membrane transporter"/>
    <property type="match status" value="1"/>
</dbReference>
<keyword evidence="8 9" id="KW-0472">Membrane</keyword>
<dbReference type="SUPFAM" id="SSF82693">
    <property type="entry name" value="Multidrug efflux transporter AcrB pore domain, PN1, PN2, PC1 and PC2 subdomains"/>
    <property type="match status" value="3"/>
</dbReference>
<dbReference type="FunFam" id="3.30.70.1430:FF:000002">
    <property type="entry name" value="Efflux pump membrane transporter"/>
    <property type="match status" value="1"/>
</dbReference>
<protein>
    <recommendedName>
        <fullName evidence="9">Efflux pump membrane transporter</fullName>
    </recommendedName>
</protein>
<feature type="transmembrane region" description="Helical" evidence="9">
    <location>
        <begin position="877"/>
        <end position="895"/>
    </location>
</feature>
<dbReference type="Gene3D" id="1.20.1640.10">
    <property type="entry name" value="Multidrug efflux transporter AcrB transmembrane domain"/>
    <property type="match status" value="2"/>
</dbReference>
<feature type="transmembrane region" description="Helical" evidence="9">
    <location>
        <begin position="339"/>
        <end position="358"/>
    </location>
</feature>
<dbReference type="GO" id="GO:0009636">
    <property type="term" value="P:response to toxic substance"/>
    <property type="evidence" value="ECO:0007669"/>
    <property type="project" value="UniProtKB-ARBA"/>
</dbReference>
<keyword evidence="3 9" id="KW-0813">Transport</keyword>
<dbReference type="PANTHER" id="PTHR32063:SF13">
    <property type="entry name" value="MULTIDRUG EFFLUX PUMP SUBUNIT ACRB-RELATED"/>
    <property type="match status" value="1"/>
</dbReference>
<dbReference type="GO" id="GO:0015562">
    <property type="term" value="F:efflux transmembrane transporter activity"/>
    <property type="evidence" value="ECO:0007669"/>
    <property type="project" value="InterPro"/>
</dbReference>
<dbReference type="NCBIfam" id="TIGR00915">
    <property type="entry name" value="2A0602"/>
    <property type="match status" value="1"/>
</dbReference>
<dbReference type="Proteomes" id="UP000241788">
    <property type="component" value="Unassembled WGS sequence"/>
</dbReference>
<evidence type="ECO:0000256" key="5">
    <source>
        <dbReference type="ARBA" id="ARBA00022519"/>
    </source>
</evidence>
<dbReference type="PRINTS" id="PR00702">
    <property type="entry name" value="ACRIFLAVINRP"/>
</dbReference>
<evidence type="ECO:0000256" key="2">
    <source>
        <dbReference type="ARBA" id="ARBA00010942"/>
    </source>
</evidence>
<keyword evidence="5 9" id="KW-0997">Cell inner membrane</keyword>
<dbReference type="PANTHER" id="PTHR32063">
    <property type="match status" value="1"/>
</dbReference>
<proteinExistence type="inferred from homology"/>
<evidence type="ECO:0000313" key="10">
    <source>
        <dbReference type="EMBL" id="SIQ23652.1"/>
    </source>
</evidence>
<organism evidence="10 11">
    <name type="scientific">Solilutibacter tolerans</name>
    <dbReference type="NCBI Taxonomy" id="1604334"/>
    <lineage>
        <taxon>Bacteria</taxon>
        <taxon>Pseudomonadati</taxon>
        <taxon>Pseudomonadota</taxon>
        <taxon>Gammaproteobacteria</taxon>
        <taxon>Lysobacterales</taxon>
        <taxon>Lysobacteraceae</taxon>
        <taxon>Solilutibacter</taxon>
    </lineage>
</organism>
<sequence>MARFFIDRPIFAWVIAIILMLAGILTLRGLPVEQYPDIAPPQVSINAMYPGASAKVVEDSVTQVIEQSLQGLDGMMYMSSNSQSNGMASITLSFVSGTNPDTAQVQVQNKLQSVMPLLPQEVQRQGVTVNKAASGFLMVLGFVSTDGSMSGQDIGDYVASSVVERIARVPGVGGTQAFGTKYAMRIWLDPNKLDTYDLSVADVTAALQAQNAQVAVGQLGGAPAVEGQQLNATITAQDRLQTPEQFRNIVVRGGGDGAMLRLGDVARVELGAESYGFTSRYNGQPASGMAVMLATGANALDTAAAVRAELEEIKPYFPAGLEAVIPFDTTPFVEVSIKGVISTLIEAVVLVFLVMYLFMGNFRATLIPTIAVPVVLLGTFAVLGVLGFSINMLTMFAMVLAIGLLVDDAIVVVENVERLMSEEGLSPKEAAKKSMDQITGALIGIGVVLAAVFVPMGFMGGSTGVIYRQFTATIVTAMGFSVLVAIVLTPALCATMLKPIEKGGHMEHGSGLIGRFLDWFNDKFNAGSRRYQRGVRGILGRPARFMLIYLVLGIAAALLFLRTPSGFLPEEDQGVLMTIIQAPVGATQERTLESVKQVEQVFRDTAKDDMESIFTVQGFSFGGSGQNTGMGFVKLKDWSERPGKEQSAQAIAGSAMGGLMQIKDAMAFAMSPPAIQGLGTSSGFSFNLMDNGGLGHAAMMDARNQFMGLASQSKLITGVRPNGQEDEPQLRLEIDQTKAQSLGLSIAEVNNTLATAWGGRYVDDFIDRGRVKRVYVQADAPYRMLPGDFDRWSVRNKAGQMVPFSAFGTSKWEYGSPRLERYNSVGSLEIQGQAAPGVSSGDAMAEVERIVGELPDGVGIEWTGQSLQERAAGNQTAILYALSLLVVFLALAALYESWSVPTAVLLVVPLGILGAVLFTLLRGLERDVYFQVAMLTTVGLTSKNAVLIIEFAKQYYEAGTNLVEAIMHAVRDRLRPIIMTSLAFGFGVLPMAIASGAGSGAQIAIGTGVLGGMIVGTSLGIFFIPLFYMVVTRLFSRRDRNKEAAALDLPATENPHE</sequence>
<dbReference type="Gene3D" id="3.30.2090.10">
    <property type="entry name" value="Multidrug efflux transporter AcrB TolC docking domain, DN and DC subdomains"/>
    <property type="match status" value="2"/>
</dbReference>
<evidence type="ECO:0000313" key="11">
    <source>
        <dbReference type="Proteomes" id="UP000241788"/>
    </source>
</evidence>
<feature type="transmembrane region" description="Helical" evidence="9">
    <location>
        <begin position="370"/>
        <end position="390"/>
    </location>
</feature>
<dbReference type="NCBIfam" id="NF000282">
    <property type="entry name" value="RND_permease_1"/>
    <property type="match status" value="1"/>
</dbReference>
<dbReference type="Gene3D" id="3.30.70.1440">
    <property type="entry name" value="Multidrug efflux transporter AcrB pore domain"/>
    <property type="match status" value="1"/>
</dbReference>
<dbReference type="Gene3D" id="3.30.70.1430">
    <property type="entry name" value="Multidrug efflux transporter AcrB pore domain"/>
    <property type="match status" value="2"/>
</dbReference>
<evidence type="ECO:0000256" key="8">
    <source>
        <dbReference type="ARBA" id="ARBA00023136"/>
    </source>
</evidence>
<gene>
    <name evidence="10" type="ORF">SAMN05421546_0888</name>
</gene>
<dbReference type="RefSeq" id="WP_076585691.1">
    <property type="nucleotide sequence ID" value="NZ_FTLW01000002.1"/>
</dbReference>
<evidence type="ECO:0000256" key="9">
    <source>
        <dbReference type="RuleBase" id="RU364070"/>
    </source>
</evidence>
<dbReference type="FunFam" id="3.30.2090.10:FF:000002">
    <property type="entry name" value="Efflux pump membrane transporter"/>
    <property type="match status" value="1"/>
</dbReference>
<feature type="transmembrane region" description="Helical" evidence="9">
    <location>
        <begin position="437"/>
        <end position="458"/>
    </location>
</feature>
<dbReference type="Pfam" id="PF00873">
    <property type="entry name" value="ACR_tran"/>
    <property type="match status" value="1"/>
</dbReference>
<dbReference type="STRING" id="1604334.SAMN05421546_0888"/>
<evidence type="ECO:0000256" key="3">
    <source>
        <dbReference type="ARBA" id="ARBA00022448"/>
    </source>
</evidence>
<keyword evidence="6 9" id="KW-0812">Transmembrane</keyword>
<feature type="transmembrane region" description="Helical" evidence="9">
    <location>
        <begin position="977"/>
        <end position="997"/>
    </location>
</feature>
<dbReference type="Gene3D" id="3.30.70.1320">
    <property type="entry name" value="Multidrug efflux transporter AcrB pore domain like"/>
    <property type="match status" value="1"/>
</dbReference>
<accession>A0A1N6R4U8</accession>
<dbReference type="InterPro" id="IPR001036">
    <property type="entry name" value="Acrflvin-R"/>
</dbReference>
<evidence type="ECO:0000256" key="1">
    <source>
        <dbReference type="ARBA" id="ARBA00004429"/>
    </source>
</evidence>
<feature type="transmembrane region" description="Helical" evidence="9">
    <location>
        <begin position="470"/>
        <end position="497"/>
    </location>
</feature>